<gene>
    <name evidence="9" type="ORF">UFOPK4150_01384</name>
</gene>
<comment type="similarity">
    <text evidence="2">Belongs to the GtrA family.</text>
</comment>
<feature type="domain" description="GtrA/DPMS transmembrane" evidence="8">
    <location>
        <begin position="58"/>
        <end position="170"/>
    </location>
</feature>
<feature type="transmembrane region" description="Helical" evidence="7">
    <location>
        <begin position="119"/>
        <end position="137"/>
    </location>
</feature>
<evidence type="ECO:0000259" key="8">
    <source>
        <dbReference type="Pfam" id="PF04138"/>
    </source>
</evidence>
<evidence type="ECO:0000256" key="6">
    <source>
        <dbReference type="SAM" id="MobiDB-lite"/>
    </source>
</evidence>
<evidence type="ECO:0000256" key="2">
    <source>
        <dbReference type="ARBA" id="ARBA00009399"/>
    </source>
</evidence>
<keyword evidence="3 7" id="KW-0812">Transmembrane</keyword>
<keyword evidence="5 7" id="KW-0472">Membrane</keyword>
<dbReference type="Pfam" id="PF04138">
    <property type="entry name" value="GtrA_DPMS_TM"/>
    <property type="match status" value="1"/>
</dbReference>
<evidence type="ECO:0000256" key="7">
    <source>
        <dbReference type="SAM" id="Phobius"/>
    </source>
</evidence>
<feature type="transmembrane region" description="Helical" evidence="7">
    <location>
        <begin position="143"/>
        <end position="165"/>
    </location>
</feature>
<evidence type="ECO:0000256" key="4">
    <source>
        <dbReference type="ARBA" id="ARBA00022989"/>
    </source>
</evidence>
<dbReference type="GO" id="GO:0005886">
    <property type="term" value="C:plasma membrane"/>
    <property type="evidence" value="ECO:0007669"/>
    <property type="project" value="TreeGrafter"/>
</dbReference>
<evidence type="ECO:0000256" key="5">
    <source>
        <dbReference type="ARBA" id="ARBA00023136"/>
    </source>
</evidence>
<feature type="transmembrane region" description="Helical" evidence="7">
    <location>
        <begin position="81"/>
        <end position="99"/>
    </location>
</feature>
<feature type="region of interest" description="Disordered" evidence="6">
    <location>
        <begin position="29"/>
        <end position="48"/>
    </location>
</feature>
<dbReference type="InterPro" id="IPR007267">
    <property type="entry name" value="GtrA_DPMS_TM"/>
</dbReference>
<protein>
    <submittedName>
        <fullName evidence="9">Unannotated protein</fullName>
    </submittedName>
</protein>
<feature type="region of interest" description="Disordered" evidence="6">
    <location>
        <begin position="1"/>
        <end position="23"/>
    </location>
</feature>
<dbReference type="PANTHER" id="PTHR38459:SF1">
    <property type="entry name" value="PROPHAGE BACTOPRENOL-LINKED GLUCOSE TRANSLOCASE HOMOLOG"/>
    <property type="match status" value="1"/>
</dbReference>
<evidence type="ECO:0000256" key="1">
    <source>
        <dbReference type="ARBA" id="ARBA00004141"/>
    </source>
</evidence>
<feature type="compositionally biased region" description="Basic and acidic residues" evidence="6">
    <location>
        <begin position="7"/>
        <end position="19"/>
    </location>
</feature>
<evidence type="ECO:0000256" key="3">
    <source>
        <dbReference type="ARBA" id="ARBA00022692"/>
    </source>
</evidence>
<comment type="subcellular location">
    <subcellularLocation>
        <location evidence="1">Membrane</location>
        <topology evidence="1">Multi-pass membrane protein</topology>
    </subcellularLocation>
</comment>
<evidence type="ECO:0000313" key="9">
    <source>
        <dbReference type="EMBL" id="CAB5034616.1"/>
    </source>
</evidence>
<dbReference type="GO" id="GO:0000271">
    <property type="term" value="P:polysaccharide biosynthetic process"/>
    <property type="evidence" value="ECO:0007669"/>
    <property type="project" value="InterPro"/>
</dbReference>
<dbReference type="InterPro" id="IPR051401">
    <property type="entry name" value="GtrA_CellWall_Glycosyl"/>
</dbReference>
<keyword evidence="4 7" id="KW-1133">Transmembrane helix</keyword>
<dbReference type="PANTHER" id="PTHR38459">
    <property type="entry name" value="PROPHAGE BACTOPRENOL-LINKED GLUCOSE TRANSLOCASE HOMOLOG"/>
    <property type="match status" value="1"/>
</dbReference>
<dbReference type="AlphaFoldDB" id="A0A6J7S0N6"/>
<sequence length="172" mass="18589">MLQWCAKSREEEVSGESRRSSGISLPTMASMSHIPPEPHNPPTTAAARPPRTAPQVVRFVVTGLVSYLVDVSLLWTTVSVLGWALVVGTTVAFAVSFVVNYGLGRAWVFRARGPHGPQVARYAALVALNYLLTVLFVSSLTALGLGLILAKTISVAINAVLNFFAGRHWVYR</sequence>
<proteinExistence type="inferred from homology"/>
<dbReference type="EMBL" id="CAFBPU010000027">
    <property type="protein sequence ID" value="CAB5034616.1"/>
    <property type="molecule type" value="Genomic_DNA"/>
</dbReference>
<organism evidence="9">
    <name type="scientific">freshwater metagenome</name>
    <dbReference type="NCBI Taxonomy" id="449393"/>
    <lineage>
        <taxon>unclassified sequences</taxon>
        <taxon>metagenomes</taxon>
        <taxon>ecological metagenomes</taxon>
    </lineage>
</organism>
<feature type="transmembrane region" description="Helical" evidence="7">
    <location>
        <begin position="56"/>
        <end position="75"/>
    </location>
</feature>
<name>A0A6J7S0N6_9ZZZZ</name>
<accession>A0A6J7S0N6</accession>
<reference evidence="9" key="1">
    <citation type="submission" date="2020-05" db="EMBL/GenBank/DDBJ databases">
        <authorList>
            <person name="Chiriac C."/>
            <person name="Salcher M."/>
            <person name="Ghai R."/>
            <person name="Kavagutti S V."/>
        </authorList>
    </citation>
    <scope>NUCLEOTIDE SEQUENCE</scope>
</reference>